<evidence type="ECO:0000256" key="2">
    <source>
        <dbReference type="SAM" id="Phobius"/>
    </source>
</evidence>
<sequence length="277" mass="30268">MPLDVEQWLWCIFFGLGTLIWGQVLISVPSWVVPKLSTICFWTKRSHLRRKRRTNVGASIAACEDMASVAPLSPVDLEEGIPTADSHHPKAQSVDANSIEGLKPNVAETSIELSAPMEYAEINEPMVTTDSDIEDDVTESEDEEEPKELRQGQVLWIRGLSRLQTQNQSVDGSMSSLLTAIRRSNFRLAASSGRHVLHASISIPIPRGVTSTTSTSQAGIRMIRRAAQGRGKGGRILFRSFTVDSPLRQDSLVKLSSNTGSRIVSASESTDITGVDV</sequence>
<keyword evidence="2" id="KW-0472">Membrane</keyword>
<protein>
    <submittedName>
        <fullName evidence="6">ATP_Ca_trans_C domain-containing protein</fullName>
    </submittedName>
</protein>
<dbReference type="Pfam" id="PF12424">
    <property type="entry name" value="ATP_Ca_trans_C"/>
    <property type="match status" value="1"/>
</dbReference>
<name>A0A0R3TLF5_RODNA</name>
<feature type="compositionally biased region" description="Acidic residues" evidence="1">
    <location>
        <begin position="131"/>
        <end position="146"/>
    </location>
</feature>
<evidence type="ECO:0000259" key="3">
    <source>
        <dbReference type="Pfam" id="PF12424"/>
    </source>
</evidence>
<reference evidence="4 5" key="2">
    <citation type="submission" date="2018-11" db="EMBL/GenBank/DDBJ databases">
        <authorList>
            <consortium name="Pathogen Informatics"/>
        </authorList>
    </citation>
    <scope>NUCLEOTIDE SEQUENCE [LARGE SCALE GENOMIC DNA]</scope>
</reference>
<dbReference type="STRING" id="102285.A0A0R3TLF5"/>
<organism evidence="6">
    <name type="scientific">Rodentolepis nana</name>
    <name type="common">Dwarf tapeworm</name>
    <name type="synonym">Hymenolepis nana</name>
    <dbReference type="NCBI Taxonomy" id="102285"/>
    <lineage>
        <taxon>Eukaryota</taxon>
        <taxon>Metazoa</taxon>
        <taxon>Spiralia</taxon>
        <taxon>Lophotrochozoa</taxon>
        <taxon>Platyhelminthes</taxon>
        <taxon>Cestoda</taxon>
        <taxon>Eucestoda</taxon>
        <taxon>Cyclophyllidea</taxon>
        <taxon>Hymenolepididae</taxon>
        <taxon>Rodentolepis</taxon>
    </lineage>
</organism>
<keyword evidence="2" id="KW-1133">Transmembrane helix</keyword>
<feature type="transmembrane region" description="Helical" evidence="2">
    <location>
        <begin position="20"/>
        <end position="43"/>
    </location>
</feature>
<feature type="region of interest" description="Disordered" evidence="1">
    <location>
        <begin position="128"/>
        <end position="150"/>
    </location>
</feature>
<evidence type="ECO:0000313" key="4">
    <source>
        <dbReference type="EMBL" id="VDO03930.1"/>
    </source>
</evidence>
<evidence type="ECO:0000313" key="5">
    <source>
        <dbReference type="Proteomes" id="UP000278807"/>
    </source>
</evidence>
<reference evidence="6" key="1">
    <citation type="submission" date="2017-02" db="UniProtKB">
        <authorList>
            <consortium name="WormBaseParasite"/>
        </authorList>
    </citation>
    <scope>IDENTIFICATION</scope>
</reference>
<keyword evidence="5" id="KW-1185">Reference proteome</keyword>
<gene>
    <name evidence="4" type="ORF">HNAJ_LOCUS8070</name>
</gene>
<accession>A0A0R3TLF5</accession>
<evidence type="ECO:0000313" key="6">
    <source>
        <dbReference type="WBParaSite" id="HNAJ_0000807401-mRNA-1"/>
    </source>
</evidence>
<dbReference type="OrthoDB" id="116380at2759"/>
<dbReference type="AlphaFoldDB" id="A0A0R3TLF5"/>
<dbReference type="WBParaSite" id="HNAJ_0000807401-mRNA-1">
    <property type="protein sequence ID" value="HNAJ_0000807401-mRNA-1"/>
    <property type="gene ID" value="HNAJ_0000807401"/>
</dbReference>
<dbReference type="EMBL" id="UZAE01012188">
    <property type="protein sequence ID" value="VDO03930.1"/>
    <property type="molecule type" value="Genomic_DNA"/>
</dbReference>
<evidence type="ECO:0000256" key="1">
    <source>
        <dbReference type="SAM" id="MobiDB-lite"/>
    </source>
</evidence>
<keyword evidence="2" id="KW-0812">Transmembrane</keyword>
<proteinExistence type="predicted"/>
<dbReference type="GO" id="GO:0005388">
    <property type="term" value="F:P-type calcium transporter activity"/>
    <property type="evidence" value="ECO:0007669"/>
    <property type="project" value="InterPro"/>
</dbReference>
<feature type="domain" description="Plasma membrane calcium transporting P-type ATPase C-terminal" evidence="3">
    <location>
        <begin position="152"/>
        <end position="166"/>
    </location>
</feature>
<dbReference type="InterPro" id="IPR022141">
    <property type="entry name" value="ATP_Ca_trans_C"/>
</dbReference>
<dbReference type="Proteomes" id="UP000278807">
    <property type="component" value="Unassembled WGS sequence"/>
</dbReference>